<evidence type="ECO:0000259" key="15">
    <source>
        <dbReference type="PROSITE" id="PS50805"/>
    </source>
</evidence>
<feature type="domain" description="KRAB" evidence="15">
    <location>
        <begin position="1"/>
        <end position="60"/>
    </location>
</feature>
<dbReference type="AlphaFoldDB" id="A0A8C9UPG0"/>
<dbReference type="FunFam" id="3.30.160.60:FF:001556">
    <property type="entry name" value="Zinc finger protein 154"/>
    <property type="match status" value="1"/>
</dbReference>
<dbReference type="GO" id="GO:0001228">
    <property type="term" value="F:DNA-binding transcription activator activity, RNA polymerase II-specific"/>
    <property type="evidence" value="ECO:0007669"/>
    <property type="project" value="TreeGrafter"/>
</dbReference>
<keyword evidence="4" id="KW-0479">Metal-binding</keyword>
<dbReference type="SUPFAM" id="SSF109640">
    <property type="entry name" value="KRAB domain (Kruppel-associated box)"/>
    <property type="match status" value="1"/>
</dbReference>
<dbReference type="Gene3D" id="6.10.140.140">
    <property type="match status" value="1"/>
</dbReference>
<dbReference type="Pfam" id="PF00096">
    <property type="entry name" value="zf-C2H2"/>
    <property type="match status" value="11"/>
</dbReference>
<dbReference type="GO" id="GO:0008270">
    <property type="term" value="F:zinc ion binding"/>
    <property type="evidence" value="ECO:0007669"/>
    <property type="project" value="UniProtKB-KW"/>
</dbReference>
<dbReference type="PANTHER" id="PTHR24393:SF166">
    <property type="entry name" value="ZINC FINGER PROTEIN 771"/>
    <property type="match status" value="1"/>
</dbReference>
<dbReference type="GO" id="GO:0005634">
    <property type="term" value="C:nucleus"/>
    <property type="evidence" value="ECO:0007669"/>
    <property type="project" value="UniProtKB-SubCell"/>
</dbReference>
<evidence type="ECO:0000256" key="6">
    <source>
        <dbReference type="ARBA" id="ARBA00022771"/>
    </source>
</evidence>
<dbReference type="FunFam" id="3.30.160.60:FF:000249">
    <property type="entry name" value="Zinc finger protein 154"/>
    <property type="match status" value="2"/>
</dbReference>
<dbReference type="FunFam" id="3.30.160.60:FF:001035">
    <property type="entry name" value="zinc finger protein 697"/>
    <property type="match status" value="1"/>
</dbReference>
<keyword evidence="9" id="KW-0238">DNA-binding</keyword>
<feature type="domain" description="C2H2-type" evidence="14">
    <location>
        <begin position="542"/>
        <end position="566"/>
    </location>
</feature>
<feature type="domain" description="C2H2-type" evidence="14">
    <location>
        <begin position="379"/>
        <end position="406"/>
    </location>
</feature>
<keyword evidence="7" id="KW-0862">Zinc</keyword>
<dbReference type="FunFam" id="3.30.160.60:FF:002352">
    <property type="entry name" value="Zinc finger protein 154"/>
    <property type="match status" value="2"/>
</dbReference>
<dbReference type="Pfam" id="PF01352">
    <property type="entry name" value="KRAB"/>
    <property type="match status" value="1"/>
</dbReference>
<keyword evidence="17" id="KW-1185">Reference proteome</keyword>
<dbReference type="InterPro" id="IPR036236">
    <property type="entry name" value="Znf_C2H2_sf"/>
</dbReference>
<evidence type="ECO:0000259" key="14">
    <source>
        <dbReference type="PROSITE" id="PS50157"/>
    </source>
</evidence>
<evidence type="ECO:0000313" key="16">
    <source>
        <dbReference type="Ensembl" id="ENSSDAP00000012673.1"/>
    </source>
</evidence>
<feature type="domain" description="C2H2-type" evidence="14">
    <location>
        <begin position="295"/>
        <end position="322"/>
    </location>
</feature>
<name>A0A8C9UPG0_SPEDA</name>
<keyword evidence="5" id="KW-0677">Repeat</keyword>
<evidence type="ECO:0000313" key="17">
    <source>
        <dbReference type="Proteomes" id="UP000694422"/>
    </source>
</evidence>
<dbReference type="InterPro" id="IPR001909">
    <property type="entry name" value="KRAB"/>
</dbReference>
<evidence type="ECO:0000256" key="13">
    <source>
        <dbReference type="SAM" id="MobiDB-lite"/>
    </source>
</evidence>
<keyword evidence="11" id="KW-0539">Nucleus</keyword>
<dbReference type="FunFam" id="3.30.160.60:FF:000295">
    <property type="entry name" value="zinc finger protein 19"/>
    <property type="match status" value="1"/>
</dbReference>
<feature type="compositionally biased region" description="Low complexity" evidence="13">
    <location>
        <begin position="653"/>
        <end position="701"/>
    </location>
</feature>
<evidence type="ECO:0000256" key="8">
    <source>
        <dbReference type="ARBA" id="ARBA00023015"/>
    </source>
</evidence>
<feature type="domain" description="C2H2-type" evidence="14">
    <location>
        <begin position="211"/>
        <end position="238"/>
    </location>
</feature>
<comment type="function">
    <text evidence="1">May be involved in transcriptional regulation.</text>
</comment>
<dbReference type="InterPro" id="IPR013087">
    <property type="entry name" value="Znf_C2H2_type"/>
</dbReference>
<evidence type="ECO:0000256" key="3">
    <source>
        <dbReference type="ARBA" id="ARBA00006991"/>
    </source>
</evidence>
<dbReference type="PROSITE" id="PS00028">
    <property type="entry name" value="ZINC_FINGER_C2H2_1"/>
    <property type="match status" value="11"/>
</dbReference>
<dbReference type="SUPFAM" id="SSF57667">
    <property type="entry name" value="beta-beta-alpha zinc fingers"/>
    <property type="match status" value="7"/>
</dbReference>
<protein>
    <recommendedName>
        <fullName evidence="18">Zinc finger protein 154</fullName>
    </recommendedName>
</protein>
<dbReference type="FunFam" id="3.30.160.60:FF:000446">
    <property type="entry name" value="Zinc finger protein"/>
    <property type="match status" value="1"/>
</dbReference>
<dbReference type="InterPro" id="IPR036051">
    <property type="entry name" value="KRAB_dom_sf"/>
</dbReference>
<evidence type="ECO:0000256" key="4">
    <source>
        <dbReference type="ARBA" id="ARBA00022723"/>
    </source>
</evidence>
<feature type="domain" description="C2H2-type" evidence="14">
    <location>
        <begin position="567"/>
        <end position="594"/>
    </location>
</feature>
<dbReference type="PANTHER" id="PTHR24393">
    <property type="entry name" value="ZINC FINGER PROTEIN"/>
    <property type="match status" value="1"/>
</dbReference>
<keyword evidence="10" id="KW-0804">Transcription</keyword>
<feature type="domain" description="C2H2-type" evidence="14">
    <location>
        <begin position="623"/>
        <end position="653"/>
    </location>
</feature>
<dbReference type="SMART" id="SM00355">
    <property type="entry name" value="ZnF_C2H2"/>
    <property type="match status" value="13"/>
</dbReference>
<proteinExistence type="inferred from homology"/>
<evidence type="ECO:0000256" key="5">
    <source>
        <dbReference type="ARBA" id="ARBA00022737"/>
    </source>
</evidence>
<comment type="subcellular location">
    <subcellularLocation>
        <location evidence="2">Nucleus</location>
    </subcellularLocation>
</comment>
<dbReference type="FunFam" id="3.30.160.60:FF:000965">
    <property type="entry name" value="Neurotrophin receptor-interacting factor homolog"/>
    <property type="match status" value="1"/>
</dbReference>
<evidence type="ECO:0000256" key="10">
    <source>
        <dbReference type="ARBA" id="ARBA00023163"/>
    </source>
</evidence>
<reference evidence="16" key="2">
    <citation type="submission" date="2025-09" db="UniProtKB">
        <authorList>
            <consortium name="Ensembl"/>
        </authorList>
    </citation>
    <scope>IDENTIFICATION</scope>
</reference>
<feature type="domain" description="C2H2-type" evidence="14">
    <location>
        <begin position="239"/>
        <end position="266"/>
    </location>
</feature>
<feature type="domain" description="C2H2-type" evidence="14">
    <location>
        <begin position="595"/>
        <end position="622"/>
    </location>
</feature>
<keyword evidence="8" id="KW-0805">Transcription regulation</keyword>
<dbReference type="FunFam" id="3.30.160.60:FF:002716">
    <property type="entry name" value="Zinc finger protein 212"/>
    <property type="match status" value="1"/>
</dbReference>
<dbReference type="Gene3D" id="3.30.160.60">
    <property type="entry name" value="Classic Zinc Finger"/>
    <property type="match status" value="12"/>
</dbReference>
<dbReference type="GO" id="GO:0045892">
    <property type="term" value="P:negative regulation of DNA-templated transcription"/>
    <property type="evidence" value="ECO:0007669"/>
    <property type="project" value="UniProtKB-ARBA"/>
</dbReference>
<evidence type="ECO:0008006" key="18">
    <source>
        <dbReference type="Google" id="ProtNLM"/>
    </source>
</evidence>
<feature type="domain" description="C2H2-type" evidence="14">
    <location>
        <begin position="323"/>
        <end position="350"/>
    </location>
</feature>
<feature type="domain" description="C2H2-type" evidence="14">
    <location>
        <begin position="407"/>
        <end position="434"/>
    </location>
</feature>
<feature type="domain" description="C2H2-type" evidence="14">
    <location>
        <begin position="435"/>
        <end position="462"/>
    </location>
</feature>
<reference evidence="16" key="1">
    <citation type="submission" date="2025-08" db="UniProtKB">
        <authorList>
            <consortium name="Ensembl"/>
        </authorList>
    </citation>
    <scope>IDENTIFICATION</scope>
</reference>
<keyword evidence="6 12" id="KW-0863">Zinc-finger</keyword>
<evidence type="ECO:0000256" key="9">
    <source>
        <dbReference type="ARBA" id="ARBA00023125"/>
    </source>
</evidence>
<accession>A0A8C9UPG0</accession>
<evidence type="ECO:0000256" key="1">
    <source>
        <dbReference type="ARBA" id="ARBA00003767"/>
    </source>
</evidence>
<organism evidence="16 17">
    <name type="scientific">Spermophilus dauricus</name>
    <name type="common">Daurian ground squirrel</name>
    <dbReference type="NCBI Taxonomy" id="99837"/>
    <lineage>
        <taxon>Eukaryota</taxon>
        <taxon>Metazoa</taxon>
        <taxon>Chordata</taxon>
        <taxon>Craniata</taxon>
        <taxon>Vertebrata</taxon>
        <taxon>Euteleostomi</taxon>
        <taxon>Mammalia</taxon>
        <taxon>Eutheria</taxon>
        <taxon>Euarchontoglires</taxon>
        <taxon>Glires</taxon>
        <taxon>Rodentia</taxon>
        <taxon>Sciuromorpha</taxon>
        <taxon>Sciuridae</taxon>
        <taxon>Xerinae</taxon>
        <taxon>Marmotini</taxon>
        <taxon>Spermophilus</taxon>
    </lineage>
</organism>
<dbReference type="FunFam" id="3.30.160.60:FF:000987">
    <property type="entry name" value="Zinc finger protein 275"/>
    <property type="match status" value="2"/>
</dbReference>
<evidence type="ECO:0000256" key="12">
    <source>
        <dbReference type="PROSITE-ProRule" id="PRU00042"/>
    </source>
</evidence>
<feature type="domain" description="C2H2-type" evidence="14">
    <location>
        <begin position="351"/>
        <end position="378"/>
    </location>
</feature>
<comment type="similarity">
    <text evidence="3">Belongs to the krueppel C2H2-type zinc-finger protein family.</text>
</comment>
<dbReference type="PROSITE" id="PS50157">
    <property type="entry name" value="ZINC_FINGER_C2H2_2"/>
    <property type="match status" value="13"/>
</dbReference>
<dbReference type="PROSITE" id="PS50805">
    <property type="entry name" value="KRAB"/>
    <property type="match status" value="1"/>
</dbReference>
<feature type="domain" description="C2H2-type" evidence="14">
    <location>
        <begin position="267"/>
        <end position="294"/>
    </location>
</feature>
<sequence>WNLLDQAQQCLYRDVMVENLALITSLDCWHGMENEEDLSEQDISLEDVSQVRTSNEGLSPQKAPPCVMYGLVLRDILHITHHQQGTHCQQKLYRCGASGKQLYFSADIDQHFGEKPFKSNVGRALFIKRYKFHESREPFACIEVGKDFLAGSEFLHQPATCIEEQSNGKSNLGTVCHNGKTHFDYREYIKTCNLEHTTVQQQKTHTRERCYMCTECGKYFSKSYSLNDHWRVHTGEKPYECGECGKSFRQSSSLIQHRRVHTGVRPHECEECGKLFSNKSNLIKHRRVHTGERPYECSECGKSFSESSALLQHQSVHTGERPYECSECGKFFTYHSSLIKHQKVHSGSKPYECSECGKSFSQNSSLIEHRRVHTGERPFKCNECGKSFSQSSALLQHRRVHTGERPYECSECGKFFTYSSSLQKHQRVHTGSRPYECSECGKSFTQNSSLIKHKRVHTGERPYEPVGNVENPVAEDPISTNLKIHLRKVLVRTVNLRKHSRQKLGSKVNAQQEIYAKEKLCRCQEGEEPAVTARHGCRGRPGQCRRCGKGFQNSCVLTKHWRADAGPGCSECGKVFRNPRYFSVHKKIHTGERPYVCRDCGKGFVQSSSLTQHQRVHSGERPFECRECGRTFNDRSAISQHLHWLAVGCTRAPSPTPASTAARPSARARTSSGTRGPTPASAPTCARSAARPSPRARTSSGTRKRTAARSAGRISLPPSLAAGGHRGSPPSTLCVGRCRLGGKGPICYLFFIWSLKRTRAGAVVHLQSQRLRRLRQEDSQFRAGLSDLGRP</sequence>
<dbReference type="GO" id="GO:0000978">
    <property type="term" value="F:RNA polymerase II cis-regulatory region sequence-specific DNA binding"/>
    <property type="evidence" value="ECO:0007669"/>
    <property type="project" value="TreeGrafter"/>
</dbReference>
<dbReference type="Ensembl" id="ENSSDAT00000014348.1">
    <property type="protein sequence ID" value="ENSSDAP00000012673.1"/>
    <property type="gene ID" value="ENSSDAG00000011203.1"/>
</dbReference>
<dbReference type="Proteomes" id="UP000694422">
    <property type="component" value="Unplaced"/>
</dbReference>
<evidence type="ECO:0000256" key="7">
    <source>
        <dbReference type="ARBA" id="ARBA00022833"/>
    </source>
</evidence>
<evidence type="ECO:0000256" key="11">
    <source>
        <dbReference type="ARBA" id="ARBA00023242"/>
    </source>
</evidence>
<feature type="region of interest" description="Disordered" evidence="13">
    <location>
        <begin position="653"/>
        <end position="729"/>
    </location>
</feature>
<evidence type="ECO:0000256" key="2">
    <source>
        <dbReference type="ARBA" id="ARBA00004123"/>
    </source>
</evidence>